<dbReference type="AlphaFoldDB" id="A0A6G1IM43"/>
<organism evidence="3 4">
    <name type="scientific">Lentithecium fluviatile CBS 122367</name>
    <dbReference type="NCBI Taxonomy" id="1168545"/>
    <lineage>
        <taxon>Eukaryota</taxon>
        <taxon>Fungi</taxon>
        <taxon>Dikarya</taxon>
        <taxon>Ascomycota</taxon>
        <taxon>Pezizomycotina</taxon>
        <taxon>Dothideomycetes</taxon>
        <taxon>Pleosporomycetidae</taxon>
        <taxon>Pleosporales</taxon>
        <taxon>Massarineae</taxon>
        <taxon>Lentitheciaceae</taxon>
        <taxon>Lentithecium</taxon>
    </lineage>
</organism>
<dbReference type="Pfam" id="PF11917">
    <property type="entry name" value="DUF3435"/>
    <property type="match status" value="1"/>
</dbReference>
<feature type="chain" id="PRO_5026299051" description="C2H2-type domain-containing protein" evidence="1">
    <location>
        <begin position="19"/>
        <end position="421"/>
    </location>
</feature>
<dbReference type="PANTHER" id="PTHR37535:SF2">
    <property type="entry name" value="FINGER DOMAIN PROTEIN, PUTATIVE (AFU_ORTHOLOGUE AFUA_6G09300)-RELATED"/>
    <property type="match status" value="1"/>
</dbReference>
<dbReference type="OrthoDB" id="4485682at2759"/>
<evidence type="ECO:0000313" key="4">
    <source>
        <dbReference type="Proteomes" id="UP000799291"/>
    </source>
</evidence>
<feature type="signal peptide" evidence="1">
    <location>
        <begin position="1"/>
        <end position="18"/>
    </location>
</feature>
<reference evidence="3" key="1">
    <citation type="journal article" date="2020" name="Stud. Mycol.">
        <title>101 Dothideomycetes genomes: a test case for predicting lifestyles and emergence of pathogens.</title>
        <authorList>
            <person name="Haridas S."/>
            <person name="Albert R."/>
            <person name="Binder M."/>
            <person name="Bloem J."/>
            <person name="Labutti K."/>
            <person name="Salamov A."/>
            <person name="Andreopoulos B."/>
            <person name="Baker S."/>
            <person name="Barry K."/>
            <person name="Bills G."/>
            <person name="Bluhm B."/>
            <person name="Cannon C."/>
            <person name="Castanera R."/>
            <person name="Culley D."/>
            <person name="Daum C."/>
            <person name="Ezra D."/>
            <person name="Gonzalez J."/>
            <person name="Henrissat B."/>
            <person name="Kuo A."/>
            <person name="Liang C."/>
            <person name="Lipzen A."/>
            <person name="Lutzoni F."/>
            <person name="Magnuson J."/>
            <person name="Mondo S."/>
            <person name="Nolan M."/>
            <person name="Ohm R."/>
            <person name="Pangilinan J."/>
            <person name="Park H.-J."/>
            <person name="Ramirez L."/>
            <person name="Alfaro M."/>
            <person name="Sun H."/>
            <person name="Tritt A."/>
            <person name="Yoshinaga Y."/>
            <person name="Zwiers L.-H."/>
            <person name="Turgeon B."/>
            <person name="Goodwin S."/>
            <person name="Spatafora J."/>
            <person name="Crous P."/>
            <person name="Grigoriev I."/>
        </authorList>
    </citation>
    <scope>NUCLEOTIDE SEQUENCE</scope>
    <source>
        <strain evidence="3">CBS 122367</strain>
    </source>
</reference>
<protein>
    <recommendedName>
        <fullName evidence="2">C2H2-type domain-containing protein</fullName>
    </recommendedName>
</protein>
<dbReference type="InterPro" id="IPR021842">
    <property type="entry name" value="DUF3435"/>
</dbReference>
<dbReference type="Proteomes" id="UP000799291">
    <property type="component" value="Unassembled WGS sequence"/>
</dbReference>
<keyword evidence="1" id="KW-0732">Signal</keyword>
<accession>A0A6G1IM43</accession>
<dbReference type="PROSITE" id="PS00028">
    <property type="entry name" value="ZINC_FINGER_C2H2_1"/>
    <property type="match status" value="1"/>
</dbReference>
<gene>
    <name evidence="3" type="ORF">K458DRAFT_394122</name>
</gene>
<sequence>MSAQVVLLGMLFHDRAFAAYNLASQEELTRLTIPPGRNQLPLRLAQNLDDIPVLRRVIRNVHGWDISPTEPLLYSTVLPYMRILGEVTGFVEITRPYSLRYAGAKAFNENGNVSDEAQNLIMGHASITTYVKHYLPRHITVDTQAVVRGIQPQTAIIRAACTMSRSIDRRRPRRLTPEQSASVNDHPTIRALLDRRARLKRTLTTKDPQYRALTSKINRERQHQRHVLLQEVKKRWEFEQPVRDVERQLDGRGVEPDPELVPEVLLPAQRELVDSVLSKPGPTLQEAMDSRNRAIRAVTLYCGIEEGGMNPTRPGSRGRNAAPPVKSQLAYEEEALEAAKVSVYKELRPTICFICLGNRRLPLDVRTHTFYTSGDLSKHFKRKHLQPIKKGDPIGCNLCQVCLISKEHLQRHAFDVHGTVS</sequence>
<name>A0A6G1IM43_9PLEO</name>
<evidence type="ECO:0000259" key="2">
    <source>
        <dbReference type="PROSITE" id="PS00028"/>
    </source>
</evidence>
<feature type="domain" description="C2H2-type" evidence="2">
    <location>
        <begin position="396"/>
        <end position="417"/>
    </location>
</feature>
<proteinExistence type="predicted"/>
<evidence type="ECO:0000313" key="3">
    <source>
        <dbReference type="EMBL" id="KAF2679215.1"/>
    </source>
</evidence>
<dbReference type="EMBL" id="MU005605">
    <property type="protein sequence ID" value="KAF2679215.1"/>
    <property type="molecule type" value="Genomic_DNA"/>
</dbReference>
<dbReference type="InterPro" id="IPR013087">
    <property type="entry name" value="Znf_C2H2_type"/>
</dbReference>
<keyword evidence="4" id="KW-1185">Reference proteome</keyword>
<evidence type="ECO:0000256" key="1">
    <source>
        <dbReference type="SAM" id="SignalP"/>
    </source>
</evidence>
<dbReference type="PANTHER" id="PTHR37535">
    <property type="entry name" value="FLUG DOMAIN PROTEIN"/>
    <property type="match status" value="1"/>
</dbReference>